<evidence type="ECO:0000313" key="12">
    <source>
        <dbReference type="EMBL" id="VFS68398.1"/>
    </source>
</evidence>
<dbReference type="Gene3D" id="3.40.930.10">
    <property type="entry name" value="Mannitol-specific EII, Chain A"/>
    <property type="match status" value="1"/>
</dbReference>
<dbReference type="InterPro" id="IPR002178">
    <property type="entry name" value="PTS_EIIA_type-2_dom"/>
</dbReference>
<keyword evidence="4" id="KW-0597">Phosphoprotein</keyword>
<feature type="domain" description="PTS EIIA type-2" evidence="11">
    <location>
        <begin position="1"/>
        <end position="115"/>
    </location>
</feature>
<keyword evidence="5 12" id="KW-0808">Transferase</keyword>
<comment type="function">
    <text evidence="8">The phosphoenolpyruvate-dependent sugar phosphotransferase system (sugar PTS), a major carbohydrate active transport system, catalyzes the phosphorylation of incoming sugar substrates concomitantly with their translocation across the cell membrane. The enzyme II UlaABC PTS system is involved in ascorbate transport.</text>
</comment>
<dbReference type="Pfam" id="PF00359">
    <property type="entry name" value="PTS_EIIA_2"/>
    <property type="match status" value="1"/>
</dbReference>
<dbReference type="GO" id="GO:0009401">
    <property type="term" value="P:phosphoenolpyruvate-dependent sugar phosphotransferase system"/>
    <property type="evidence" value="ECO:0007669"/>
    <property type="project" value="UniProtKB-KW"/>
</dbReference>
<evidence type="ECO:0000256" key="8">
    <source>
        <dbReference type="ARBA" id="ARBA00037387"/>
    </source>
</evidence>
<keyword evidence="13" id="KW-1185">Reference proteome</keyword>
<evidence type="ECO:0000256" key="5">
    <source>
        <dbReference type="ARBA" id="ARBA00022679"/>
    </source>
</evidence>
<dbReference type="EMBL" id="CAADJD010000020">
    <property type="protein sequence ID" value="VFS68398.1"/>
    <property type="molecule type" value="Genomic_DNA"/>
</dbReference>
<dbReference type="InterPro" id="IPR016152">
    <property type="entry name" value="PTrfase/Anion_transptr"/>
</dbReference>
<dbReference type="PROSITE" id="PS51094">
    <property type="entry name" value="PTS_EIIA_TYPE_2"/>
    <property type="match status" value="1"/>
</dbReference>
<evidence type="ECO:0000256" key="4">
    <source>
        <dbReference type="ARBA" id="ARBA00022553"/>
    </source>
</evidence>
<gene>
    <name evidence="12" type="primary">ulaC</name>
    <name evidence="12" type="ORF">NCTC12993_04002</name>
</gene>
<dbReference type="AlphaFoldDB" id="A0A485BA41"/>
<dbReference type="Proteomes" id="UP000401081">
    <property type="component" value="Unassembled WGS sequence"/>
</dbReference>
<evidence type="ECO:0000259" key="11">
    <source>
        <dbReference type="PROSITE" id="PS51094"/>
    </source>
</evidence>
<dbReference type="GO" id="GO:0016301">
    <property type="term" value="F:kinase activity"/>
    <property type="evidence" value="ECO:0007669"/>
    <property type="project" value="UniProtKB-KW"/>
</dbReference>
<proteinExistence type="predicted"/>
<dbReference type="GO" id="GO:0005737">
    <property type="term" value="C:cytoplasm"/>
    <property type="evidence" value="ECO:0007669"/>
    <property type="project" value="UniProtKB-SubCell"/>
</dbReference>
<protein>
    <recommendedName>
        <fullName evidence="9">Ascorbate-specific PTS system EIIA component</fullName>
    </recommendedName>
    <alternativeName>
        <fullName evidence="10">Ascorbate-specific phosphotransferase enzyme IIA component</fullName>
    </alternativeName>
</protein>
<keyword evidence="6" id="KW-0598">Phosphotransferase system</keyword>
<dbReference type="PANTHER" id="PTHR36203:SF1">
    <property type="entry name" value="ASCORBATE-SPECIFIC PTS SYSTEM EIIA COMPONENT"/>
    <property type="match status" value="1"/>
</dbReference>
<reference evidence="12 13" key="1">
    <citation type="submission" date="2019-03" db="EMBL/GenBank/DDBJ databases">
        <authorList>
            <consortium name="Pathogen Informatics"/>
        </authorList>
    </citation>
    <scope>NUCLEOTIDE SEQUENCE [LARGE SCALE GENOMIC DNA]</scope>
    <source>
        <strain evidence="12 13">NCTC12993</strain>
    </source>
</reference>
<sequence>MLQSGVIEPRYVKIMLNKIAEEQPYIMLADGVIIAHAGVDDGALDTGMALLRLPYKIAFADYMQADIIIVLATHNPQKHLKALAQLNEFLEFYDGGNVIRRAQDESALINEITRHI</sequence>
<keyword evidence="3" id="KW-0963">Cytoplasm</keyword>
<evidence type="ECO:0000256" key="6">
    <source>
        <dbReference type="ARBA" id="ARBA00022683"/>
    </source>
</evidence>
<evidence type="ECO:0000256" key="1">
    <source>
        <dbReference type="ARBA" id="ARBA00004496"/>
    </source>
</evidence>
<evidence type="ECO:0000256" key="10">
    <source>
        <dbReference type="ARBA" id="ARBA00042072"/>
    </source>
</evidence>
<keyword evidence="2" id="KW-0813">Transport</keyword>
<dbReference type="InterPro" id="IPR051351">
    <property type="entry name" value="Ascorbate-PTS_EIIA_comp"/>
</dbReference>
<keyword evidence="7" id="KW-0418">Kinase</keyword>
<evidence type="ECO:0000256" key="3">
    <source>
        <dbReference type="ARBA" id="ARBA00022490"/>
    </source>
</evidence>
<dbReference type="PANTHER" id="PTHR36203">
    <property type="entry name" value="ASCORBATE-SPECIFIC PTS SYSTEM EIIA COMPONENT"/>
    <property type="match status" value="1"/>
</dbReference>
<evidence type="ECO:0000256" key="7">
    <source>
        <dbReference type="ARBA" id="ARBA00022777"/>
    </source>
</evidence>
<dbReference type="SUPFAM" id="SSF55804">
    <property type="entry name" value="Phoshotransferase/anion transport protein"/>
    <property type="match status" value="1"/>
</dbReference>
<name>A0A485BA41_KLUCR</name>
<accession>A0A485BA41</accession>
<comment type="subcellular location">
    <subcellularLocation>
        <location evidence="1">Cytoplasm</location>
    </subcellularLocation>
</comment>
<evidence type="ECO:0000256" key="9">
    <source>
        <dbReference type="ARBA" id="ARBA00041175"/>
    </source>
</evidence>
<evidence type="ECO:0000313" key="13">
    <source>
        <dbReference type="Proteomes" id="UP000401081"/>
    </source>
</evidence>
<evidence type="ECO:0000256" key="2">
    <source>
        <dbReference type="ARBA" id="ARBA00022448"/>
    </source>
</evidence>
<organism evidence="12 13">
    <name type="scientific">Kluyvera cryocrescens</name>
    <name type="common">Kluyvera citrophila</name>
    <dbReference type="NCBI Taxonomy" id="580"/>
    <lineage>
        <taxon>Bacteria</taxon>
        <taxon>Pseudomonadati</taxon>
        <taxon>Pseudomonadota</taxon>
        <taxon>Gammaproteobacteria</taxon>
        <taxon>Enterobacterales</taxon>
        <taxon>Enterobacteriaceae</taxon>
        <taxon>Kluyvera</taxon>
    </lineage>
</organism>